<dbReference type="OrthoDB" id="5367135at2759"/>
<comment type="caution">
    <text evidence="1">The sequence shown here is derived from an EMBL/GenBank/DDBJ whole genome shotgun (WGS) entry which is preliminary data.</text>
</comment>
<reference evidence="1 2" key="1">
    <citation type="submission" date="2014-02" db="EMBL/GenBank/DDBJ databases">
        <title>The Genome Sequence of Trichophyton interdigitale MR816.</title>
        <authorList>
            <consortium name="The Broad Institute Genomics Platform"/>
            <person name="Cuomo C.A."/>
            <person name="White T.C."/>
            <person name="Graser Y."/>
            <person name="Martinez-Rossi N."/>
            <person name="Heitman J."/>
            <person name="Young S.K."/>
            <person name="Zeng Q."/>
            <person name="Gargeya S."/>
            <person name="Abouelleil A."/>
            <person name="Alvarado L."/>
            <person name="Chapman S.B."/>
            <person name="Gainer-Dewar J."/>
            <person name="Goldberg J."/>
            <person name="Griggs A."/>
            <person name="Gujja S."/>
            <person name="Hansen M."/>
            <person name="Howarth C."/>
            <person name="Imamovic A."/>
            <person name="Larimer J."/>
            <person name="Martinez D."/>
            <person name="Murphy C."/>
            <person name="Pearson M.D."/>
            <person name="Persinoti G."/>
            <person name="Poon T."/>
            <person name="Priest M."/>
            <person name="Roberts A.D."/>
            <person name="Saif S."/>
            <person name="Shea T.D."/>
            <person name="Sykes S.N."/>
            <person name="Wortman J."/>
            <person name="Nusbaum C."/>
            <person name="Birren B."/>
        </authorList>
    </citation>
    <scope>NUCLEOTIDE SEQUENCE [LARGE SCALE GENOMIC DNA]</scope>
    <source>
        <strain evidence="1 2">MR816</strain>
    </source>
</reference>
<dbReference type="Proteomes" id="UP000024533">
    <property type="component" value="Unassembled WGS sequence"/>
</dbReference>
<accession>A0A059JK61</accession>
<keyword evidence="2" id="KW-1185">Reference proteome</keyword>
<gene>
    <name evidence="1" type="ORF">H109_00013</name>
</gene>
<sequence>MDFNIQDFVHYLLAAAGAFRHDQPGTYLISEEDGDLVEKLWTGTEIANQVFVASDVRKNTPALYLLGKEKRSIFFVDKKNVLQWYRYDPDEEEWSEVEYEDKGKLTVHQSGRLSGCLSPQGDEIVIFEGPGSGLQAYRATDGEKFEALGPLPADLEPGTPHQALLLEDGTVHLLYVHRDKRIHHLAAKSPGLGEWTDHGISLPYPSANLNEEIASFIVIPQGDGSLEICALMSGGKLVQVKSSGQITELGTVKQGRFTAHTSEECGIELVRAVKKGIEAVGGMRKK</sequence>
<dbReference type="EMBL" id="AOKY01000003">
    <property type="protein sequence ID" value="KDB28230.1"/>
    <property type="molecule type" value="Genomic_DNA"/>
</dbReference>
<proteinExistence type="predicted"/>
<protein>
    <recommendedName>
        <fullName evidence="3">Fucose-specific lectin</fullName>
    </recommendedName>
</protein>
<evidence type="ECO:0008006" key="3">
    <source>
        <dbReference type="Google" id="ProtNLM"/>
    </source>
</evidence>
<dbReference type="AlphaFoldDB" id="A0A059JK61"/>
<name>A0A059JK61_TRIIM</name>
<dbReference type="OMA" id="AHTSEEC"/>
<organism evidence="1 2">
    <name type="scientific">Trichophyton interdigitale (strain MR816)</name>
    <dbReference type="NCBI Taxonomy" id="1215338"/>
    <lineage>
        <taxon>Eukaryota</taxon>
        <taxon>Fungi</taxon>
        <taxon>Dikarya</taxon>
        <taxon>Ascomycota</taxon>
        <taxon>Pezizomycotina</taxon>
        <taxon>Eurotiomycetes</taxon>
        <taxon>Eurotiomycetidae</taxon>
        <taxon>Onygenales</taxon>
        <taxon>Arthrodermataceae</taxon>
        <taxon>Trichophyton</taxon>
    </lineage>
</organism>
<evidence type="ECO:0000313" key="2">
    <source>
        <dbReference type="Proteomes" id="UP000024533"/>
    </source>
</evidence>
<dbReference type="Gene3D" id="2.120.10.70">
    <property type="entry name" value="Fucose-specific lectin"/>
    <property type="match status" value="1"/>
</dbReference>
<dbReference type="HOGENOM" id="CLU_086397_0_0_1"/>
<dbReference type="SUPFAM" id="SSF89372">
    <property type="entry name" value="Fucose-specific lectin"/>
    <property type="match status" value="1"/>
</dbReference>
<evidence type="ECO:0000313" key="1">
    <source>
        <dbReference type="EMBL" id="KDB28230.1"/>
    </source>
</evidence>